<organism evidence="13 14">
    <name type="scientific">Fuscovulum ytuae</name>
    <dbReference type="NCBI Taxonomy" id="3042299"/>
    <lineage>
        <taxon>Bacteria</taxon>
        <taxon>Pseudomonadati</taxon>
        <taxon>Pseudomonadota</taxon>
        <taxon>Alphaproteobacteria</taxon>
        <taxon>Rhodobacterales</taxon>
        <taxon>Paracoccaceae</taxon>
        <taxon>Fuscovulum</taxon>
    </lineage>
</organism>
<dbReference type="InterPro" id="IPR005644">
    <property type="entry name" value="NolW-like"/>
</dbReference>
<comment type="similarity">
    <text evidence="2">Belongs to the bacterial secretin family. GSP D subfamily.</text>
</comment>
<dbReference type="InterPro" id="IPR013356">
    <property type="entry name" value="T2SS_GspD"/>
</dbReference>
<evidence type="ECO:0000256" key="9">
    <source>
        <dbReference type="RuleBase" id="RU004004"/>
    </source>
</evidence>
<dbReference type="PANTHER" id="PTHR30332">
    <property type="entry name" value="PROBABLE GENERAL SECRETION PATHWAY PROTEIN D"/>
    <property type="match status" value="1"/>
</dbReference>
<protein>
    <submittedName>
        <fullName evidence="13">Type II secretion system secretin GspD</fullName>
    </submittedName>
</protein>
<dbReference type="Proteomes" id="UP001230978">
    <property type="component" value="Plasmid unnamed2"/>
</dbReference>
<feature type="domain" description="Type II/III secretion system secretin-like" evidence="11">
    <location>
        <begin position="464"/>
        <end position="628"/>
    </location>
</feature>
<dbReference type="NCBIfam" id="TIGR02517">
    <property type="entry name" value="type_II_gspD"/>
    <property type="match status" value="1"/>
</dbReference>
<evidence type="ECO:0000256" key="3">
    <source>
        <dbReference type="ARBA" id="ARBA00022448"/>
    </source>
</evidence>
<keyword evidence="5 10" id="KW-0732">Signal</keyword>
<keyword evidence="8" id="KW-0998">Cell outer membrane</keyword>
<feature type="domain" description="NolW-like" evidence="12">
    <location>
        <begin position="189"/>
        <end position="243"/>
    </location>
</feature>
<evidence type="ECO:0000256" key="2">
    <source>
        <dbReference type="ARBA" id="ARBA00006980"/>
    </source>
</evidence>
<dbReference type="InterPro" id="IPR004846">
    <property type="entry name" value="T2SS/T3SS_dom"/>
</dbReference>
<evidence type="ECO:0000313" key="14">
    <source>
        <dbReference type="Proteomes" id="UP001230978"/>
    </source>
</evidence>
<dbReference type="Pfam" id="PF00263">
    <property type="entry name" value="Secretin"/>
    <property type="match status" value="1"/>
</dbReference>
<name>A0ABY8QEA2_9RHOB</name>
<keyword evidence="6" id="KW-0653">Protein transport</keyword>
<evidence type="ECO:0000256" key="6">
    <source>
        <dbReference type="ARBA" id="ARBA00022927"/>
    </source>
</evidence>
<evidence type="ECO:0000256" key="1">
    <source>
        <dbReference type="ARBA" id="ARBA00004442"/>
    </source>
</evidence>
<keyword evidence="4" id="KW-0812">Transmembrane</keyword>
<feature type="chain" id="PRO_5045976567" evidence="10">
    <location>
        <begin position="18"/>
        <end position="668"/>
    </location>
</feature>
<feature type="domain" description="NolW-like" evidence="12">
    <location>
        <begin position="327"/>
        <end position="402"/>
    </location>
</feature>
<keyword evidence="7" id="KW-0472">Membrane</keyword>
<evidence type="ECO:0000256" key="10">
    <source>
        <dbReference type="SAM" id="SignalP"/>
    </source>
</evidence>
<dbReference type="InterPro" id="IPR050810">
    <property type="entry name" value="Bact_Secretion_Sys_Channel"/>
</dbReference>
<evidence type="ECO:0000259" key="12">
    <source>
        <dbReference type="Pfam" id="PF03958"/>
    </source>
</evidence>
<feature type="domain" description="NolW-like" evidence="12">
    <location>
        <begin position="251"/>
        <end position="319"/>
    </location>
</feature>
<dbReference type="InterPro" id="IPR038591">
    <property type="entry name" value="NolW-like_sf"/>
</dbReference>
<keyword evidence="13" id="KW-0614">Plasmid</keyword>
<evidence type="ECO:0000256" key="7">
    <source>
        <dbReference type="ARBA" id="ARBA00023136"/>
    </source>
</evidence>
<dbReference type="RefSeq" id="WP_281470493.1">
    <property type="nucleotide sequence ID" value="NZ_CP124537.1"/>
</dbReference>
<sequence>MPFRGFAIILCAGLALLAACVETDRGRSSGAFGPDGARSSGSVSGGARFGLADGGDRVATQRGSDVFFDTDAMADSAARAEITAAGGGNVQISLVNASIPAAAQAVLSDTLGLRYAIEDGLQGRITIQTTSPVPRDVLLDLFEAGLNASGARMQKSGDTVQIVSGVSGSSSFRLAGQGGRGGSSIIVAPLRFVSASEMVNLLKPQIDQGLNVVPDSRRNILLLSGPAAVTESALDALNIFDVDVLSGKSVALVRLTSGEPEAVVEQAQALFETQEGGALRGVVEFVPNERLGSVLVISSRAAYLDRAVGWVRELDKPGPGAGMYLATYNLQNRSAVEVAPILAGLLGAGNVAEGEGEAALESTTGTRVAADDSRNALVVRAPRAQHAEIEGLLRELDSPARQVLLEATIAEVTLNDRLDIGTRWFFENGNFDFRSSDRAGAIAGNDTGFTAVFGSNSANVALSALAAVTDVKVISAPTLMVIDNKEGVLQIGDQVPIVTSQAQDQTADAPILTQVEYRDTGIILRVRPRIGNGGRVTLDISQEVSDVAETDTSGIDSPTIRQRKVQTSVALTDGQTLALGGLVQESDTASRSEVPGLGRVPVVGNLFRNKDSRRGRTELLILIRPRVILNDGDANSATAYWRTKLSGANSSLETGLGRPRHTISDVIE</sequence>
<keyword evidence="4" id="KW-1134">Transmembrane beta strand</keyword>
<geneLocation type="plasmid" evidence="13 14">
    <name>unnamed2</name>
</geneLocation>
<evidence type="ECO:0000313" key="13">
    <source>
        <dbReference type="EMBL" id="WGV18351.1"/>
    </source>
</evidence>
<dbReference type="PANTHER" id="PTHR30332:SF25">
    <property type="entry name" value="SECRETIN XPSD"/>
    <property type="match status" value="1"/>
</dbReference>
<dbReference type="PROSITE" id="PS00875">
    <property type="entry name" value="T2SP_D"/>
    <property type="match status" value="1"/>
</dbReference>
<evidence type="ECO:0000259" key="11">
    <source>
        <dbReference type="Pfam" id="PF00263"/>
    </source>
</evidence>
<dbReference type="PRINTS" id="PR01032">
    <property type="entry name" value="PHAGEIV"/>
</dbReference>
<keyword evidence="3 9" id="KW-0813">Transport</keyword>
<comment type="subcellular location">
    <subcellularLocation>
        <location evidence="1 9">Cell outer membrane</location>
    </subcellularLocation>
</comment>
<dbReference type="Gene3D" id="3.55.50.30">
    <property type="match status" value="1"/>
</dbReference>
<reference evidence="13 14" key="1">
    <citation type="submission" date="2023-04" db="EMBL/GenBank/DDBJ databases">
        <title>YMD61, complete Genome.</title>
        <authorList>
            <person name="Zhang J."/>
        </authorList>
    </citation>
    <scope>NUCLEOTIDE SEQUENCE [LARGE SCALE GENOMIC DNA]</scope>
    <source>
        <strain evidence="13 14">YMD61</strain>
        <plasmid evidence="13 14">unnamed2</plasmid>
    </source>
</reference>
<dbReference type="PROSITE" id="PS51257">
    <property type="entry name" value="PROKAR_LIPOPROTEIN"/>
    <property type="match status" value="1"/>
</dbReference>
<keyword evidence="14" id="KW-1185">Reference proteome</keyword>
<evidence type="ECO:0000256" key="8">
    <source>
        <dbReference type="ARBA" id="ARBA00023237"/>
    </source>
</evidence>
<dbReference type="InterPro" id="IPR004845">
    <property type="entry name" value="T2SS_GspD_CS"/>
</dbReference>
<proteinExistence type="inferred from homology"/>
<dbReference type="Pfam" id="PF03958">
    <property type="entry name" value="Secretin_N"/>
    <property type="match status" value="3"/>
</dbReference>
<evidence type="ECO:0000256" key="4">
    <source>
        <dbReference type="ARBA" id="ARBA00022452"/>
    </source>
</evidence>
<feature type="signal peptide" evidence="10">
    <location>
        <begin position="1"/>
        <end position="17"/>
    </location>
</feature>
<dbReference type="EMBL" id="CP124537">
    <property type="protein sequence ID" value="WGV18351.1"/>
    <property type="molecule type" value="Genomic_DNA"/>
</dbReference>
<evidence type="ECO:0000256" key="5">
    <source>
        <dbReference type="ARBA" id="ARBA00022729"/>
    </source>
</evidence>
<dbReference type="Gene3D" id="3.30.1370.120">
    <property type="match status" value="2"/>
</dbReference>
<dbReference type="InterPro" id="IPR001775">
    <property type="entry name" value="GspD/PilQ"/>
</dbReference>
<gene>
    <name evidence="13" type="primary">gspD</name>
    <name evidence="13" type="ORF">QF092_19900</name>
</gene>
<accession>A0ABY8QEA2</accession>
<dbReference type="PRINTS" id="PR00811">
    <property type="entry name" value="BCTERIALGSPD"/>
</dbReference>